<accession>A0A1H1VQ16</accession>
<name>A0A1H1VQ16_9ACTN</name>
<dbReference type="GO" id="GO:0016740">
    <property type="term" value="F:transferase activity"/>
    <property type="evidence" value="ECO:0007669"/>
    <property type="project" value="UniProtKB-KW"/>
</dbReference>
<dbReference type="STRING" id="642780.SAMN04488570_2895"/>
<evidence type="ECO:0000313" key="4">
    <source>
        <dbReference type="Proteomes" id="UP000198859"/>
    </source>
</evidence>
<protein>
    <submittedName>
        <fullName evidence="3">4-amino-4-deoxy-L-arabinose transferase</fullName>
    </submittedName>
</protein>
<keyword evidence="2" id="KW-1133">Transmembrane helix</keyword>
<organism evidence="3 4">
    <name type="scientific">Nocardioides scoriae</name>
    <dbReference type="NCBI Taxonomy" id="642780"/>
    <lineage>
        <taxon>Bacteria</taxon>
        <taxon>Bacillati</taxon>
        <taxon>Actinomycetota</taxon>
        <taxon>Actinomycetes</taxon>
        <taxon>Propionibacteriales</taxon>
        <taxon>Nocardioidaceae</taxon>
        <taxon>Nocardioides</taxon>
    </lineage>
</organism>
<reference evidence="4" key="1">
    <citation type="submission" date="2016-10" db="EMBL/GenBank/DDBJ databases">
        <authorList>
            <person name="Varghese N."/>
            <person name="Submissions S."/>
        </authorList>
    </citation>
    <scope>NUCLEOTIDE SEQUENCE [LARGE SCALE GENOMIC DNA]</scope>
    <source>
        <strain evidence="4">DSM 22127</strain>
    </source>
</reference>
<dbReference type="RefSeq" id="WP_091731013.1">
    <property type="nucleotide sequence ID" value="NZ_LT629757.1"/>
</dbReference>
<dbReference type="Proteomes" id="UP000198859">
    <property type="component" value="Chromosome I"/>
</dbReference>
<evidence type="ECO:0000313" key="3">
    <source>
        <dbReference type="EMBL" id="SDS86590.1"/>
    </source>
</evidence>
<feature type="transmembrane region" description="Helical" evidence="2">
    <location>
        <begin position="365"/>
        <end position="385"/>
    </location>
</feature>
<feature type="transmembrane region" description="Helical" evidence="2">
    <location>
        <begin position="33"/>
        <end position="53"/>
    </location>
</feature>
<gene>
    <name evidence="3" type="ORF">SAMN04488570_2895</name>
</gene>
<feature type="transmembrane region" description="Helical" evidence="2">
    <location>
        <begin position="139"/>
        <end position="156"/>
    </location>
</feature>
<evidence type="ECO:0000256" key="1">
    <source>
        <dbReference type="SAM" id="MobiDB-lite"/>
    </source>
</evidence>
<dbReference type="AlphaFoldDB" id="A0A1H1VQ16"/>
<feature type="region of interest" description="Disordered" evidence="1">
    <location>
        <begin position="1"/>
        <end position="30"/>
    </location>
</feature>
<feature type="transmembrane region" description="Helical" evidence="2">
    <location>
        <begin position="390"/>
        <end position="410"/>
    </location>
</feature>
<dbReference type="OrthoDB" id="3778591at2"/>
<keyword evidence="2" id="KW-0472">Membrane</keyword>
<feature type="transmembrane region" description="Helical" evidence="2">
    <location>
        <begin position="295"/>
        <end position="317"/>
    </location>
</feature>
<feature type="transmembrane region" description="Helical" evidence="2">
    <location>
        <begin position="162"/>
        <end position="179"/>
    </location>
</feature>
<proteinExistence type="predicted"/>
<feature type="transmembrane region" description="Helical" evidence="2">
    <location>
        <begin position="237"/>
        <end position="258"/>
    </location>
</feature>
<feature type="transmembrane region" description="Helical" evidence="2">
    <location>
        <begin position="109"/>
        <end position="127"/>
    </location>
</feature>
<keyword evidence="4" id="KW-1185">Reference proteome</keyword>
<dbReference type="EMBL" id="LT629757">
    <property type="protein sequence ID" value="SDS86590.1"/>
    <property type="molecule type" value="Genomic_DNA"/>
</dbReference>
<feature type="transmembrane region" description="Helical" evidence="2">
    <location>
        <begin position="338"/>
        <end position="359"/>
    </location>
</feature>
<keyword evidence="3" id="KW-0808">Transferase</keyword>
<keyword evidence="2" id="KW-0812">Transmembrane</keyword>
<evidence type="ECO:0000256" key="2">
    <source>
        <dbReference type="SAM" id="Phobius"/>
    </source>
</evidence>
<sequence length="550" mass="56570">MATLVRDPAVPTRAGTTGGTDRSTPDRDTARTWPARAGVASAALAVVLLRLPFLDRPLTPDESGFMTVGGQWLGHGPAADSSLYGRYWVDRPPLLVTVFGLADRLGGAVPLRLVGVLAAVVVVLAVARTSRVVTGRPAAGVWSAVVAALLLGNPLAGSLPTNGELVAAPFVAVGVAAVVESVRGGGRTHRLVAGLVAGAAAVCAVMVKQNMADVGVLALVVLVLTVRHRGPAFVTRTLAAMAAGALATGLLLAGWTVAHGTSLGGVWFAMYPFRVEAGAVLAGNASLHALARSELLLQAATATGMVALALLAAWGGARHVHRRGRRGPGRVVPSSQPASVGTVLVGLALVGAYDVASIALGGSYWLHYLVQLVVPLSVATGLVAVRHRALAGVAVAWVAVSALVVTASVASGASMPTTDSGVPLGRAVGAAARPGDTVVTLWGHADVTRATGLVSPYPYLWALPTRTLDPQLHRLVRTLRGPDGPTWVVAWSRRSLPGVDPGPLREALRDDYHPVLTTRAGHTVFLHDGVVRPDPRLAARFDPPPAQEAR</sequence>